<evidence type="ECO:0000256" key="5">
    <source>
        <dbReference type="ARBA" id="ARBA00023136"/>
    </source>
</evidence>
<evidence type="ECO:0000313" key="8">
    <source>
        <dbReference type="Proteomes" id="UP000021053"/>
    </source>
</evidence>
<evidence type="ECO:0000256" key="1">
    <source>
        <dbReference type="ARBA" id="ARBA00004651"/>
    </source>
</evidence>
<evidence type="ECO:0000313" key="7">
    <source>
        <dbReference type="EMBL" id="EXG80282.1"/>
    </source>
</evidence>
<dbReference type="HOGENOM" id="CLU_087840_1_1_11"/>
<comment type="subcellular location">
    <subcellularLocation>
        <location evidence="1">Cell membrane</location>
        <topology evidence="1">Multi-pass membrane protein</topology>
    </subcellularLocation>
</comment>
<feature type="transmembrane region" description="Helical" evidence="6">
    <location>
        <begin position="181"/>
        <end position="202"/>
    </location>
</feature>
<gene>
    <name evidence="7" type="ORF">CryarDRAFT_1350</name>
</gene>
<keyword evidence="8" id="KW-1185">Reference proteome</keyword>
<keyword evidence="2" id="KW-1003">Cell membrane</keyword>
<feature type="transmembrane region" description="Helical" evidence="6">
    <location>
        <begin position="155"/>
        <end position="175"/>
    </location>
</feature>
<evidence type="ECO:0000256" key="2">
    <source>
        <dbReference type="ARBA" id="ARBA00022475"/>
    </source>
</evidence>
<dbReference type="Pfam" id="PF01810">
    <property type="entry name" value="LysE"/>
    <property type="match status" value="1"/>
</dbReference>
<dbReference type="OrthoDB" id="5185770at2"/>
<proteinExistence type="predicted"/>
<keyword evidence="5 6" id="KW-0472">Membrane</keyword>
<dbReference type="PANTHER" id="PTHR30086:SF20">
    <property type="entry name" value="ARGININE EXPORTER PROTEIN ARGO-RELATED"/>
    <property type="match status" value="1"/>
</dbReference>
<dbReference type="EMBL" id="JFBT01000001">
    <property type="protein sequence ID" value="EXG80282.1"/>
    <property type="molecule type" value="Genomic_DNA"/>
</dbReference>
<evidence type="ECO:0000256" key="6">
    <source>
        <dbReference type="SAM" id="Phobius"/>
    </source>
</evidence>
<dbReference type="InterPro" id="IPR001123">
    <property type="entry name" value="LeuE-type"/>
</dbReference>
<dbReference type="GO" id="GO:0015171">
    <property type="term" value="F:amino acid transmembrane transporter activity"/>
    <property type="evidence" value="ECO:0007669"/>
    <property type="project" value="TreeGrafter"/>
</dbReference>
<keyword evidence="3 6" id="KW-0812">Transmembrane</keyword>
<protein>
    <submittedName>
        <fullName evidence="7">Putative threonine efflux protein</fullName>
    </submittedName>
</protein>
<dbReference type="GO" id="GO:0005886">
    <property type="term" value="C:plasma membrane"/>
    <property type="evidence" value="ECO:0007669"/>
    <property type="project" value="UniProtKB-SubCell"/>
</dbReference>
<accession>A0A010ZSV3</accession>
<feature type="transmembrane region" description="Helical" evidence="6">
    <location>
        <begin position="40"/>
        <end position="61"/>
    </location>
</feature>
<evidence type="ECO:0000256" key="3">
    <source>
        <dbReference type="ARBA" id="ARBA00022692"/>
    </source>
</evidence>
<feature type="transmembrane region" description="Helical" evidence="6">
    <location>
        <begin position="68"/>
        <end position="86"/>
    </location>
</feature>
<name>A0A010ZSV3_9ACTN</name>
<organism evidence="7 8">
    <name type="scientific">Cryptosporangium arvum DSM 44712</name>
    <dbReference type="NCBI Taxonomy" id="927661"/>
    <lineage>
        <taxon>Bacteria</taxon>
        <taxon>Bacillati</taxon>
        <taxon>Actinomycetota</taxon>
        <taxon>Actinomycetes</taxon>
        <taxon>Cryptosporangiales</taxon>
        <taxon>Cryptosporangiaceae</taxon>
        <taxon>Cryptosporangium</taxon>
    </lineage>
</organism>
<keyword evidence="4 6" id="KW-1133">Transmembrane helix</keyword>
<reference evidence="7 8" key="1">
    <citation type="submission" date="2013-07" db="EMBL/GenBank/DDBJ databases">
        <authorList>
            <consortium name="DOE Joint Genome Institute"/>
            <person name="Eisen J."/>
            <person name="Huntemann M."/>
            <person name="Han J."/>
            <person name="Chen A."/>
            <person name="Kyrpides N."/>
            <person name="Mavromatis K."/>
            <person name="Markowitz V."/>
            <person name="Palaniappan K."/>
            <person name="Ivanova N."/>
            <person name="Schaumberg A."/>
            <person name="Pati A."/>
            <person name="Liolios K."/>
            <person name="Nordberg H.P."/>
            <person name="Cantor M.N."/>
            <person name="Hua S.X."/>
            <person name="Woyke T."/>
        </authorList>
    </citation>
    <scope>NUCLEOTIDE SEQUENCE [LARGE SCALE GENOMIC DNA]</scope>
    <source>
        <strain evidence="7 8">DSM 44712</strain>
    </source>
</reference>
<evidence type="ECO:0000256" key="4">
    <source>
        <dbReference type="ARBA" id="ARBA00022989"/>
    </source>
</evidence>
<sequence length="208" mass="21174">MFTAALAGLGLGLFVAAQVGPVSLLCVRTVLRHGLAPGLAVGLGAALVDVFYAFLGMLGVAQLIRSDVVRWSLGFVGALVLVWMGARTLWTAHRVRLGLETSGEVASVAAALRTSVLATASNPLTIVSWASIFAAASTAALMSSFGAAASLLTGVGLGSVGWFTGLAFVVFLARQRVGTRLLQAVDSIAGAGLVAFGGLLAFRTVRDS</sequence>
<dbReference type="Proteomes" id="UP000021053">
    <property type="component" value="Unassembled WGS sequence"/>
</dbReference>
<dbReference type="PANTHER" id="PTHR30086">
    <property type="entry name" value="ARGININE EXPORTER PROTEIN ARGO"/>
    <property type="match status" value="1"/>
</dbReference>
<comment type="caution">
    <text evidence="7">The sequence shown here is derived from an EMBL/GenBank/DDBJ whole genome shotgun (WGS) entry which is preliminary data.</text>
</comment>
<dbReference type="AlphaFoldDB" id="A0A010ZSV3"/>
<dbReference type="RefSeq" id="WP_051569843.1">
    <property type="nucleotide sequence ID" value="NZ_KK073874.1"/>
</dbReference>